<sequence>MAYTQLTETERYQVSSLKEAGFSQLFIAESLKRSPSTISRELKRNQEVQTYCPEQAHLKGLARRHFAKKAVKITPVVRKWIKRLIWKDLSPEQVVDYLKQHKGISLHHETIYRLIYKDKIEGGDLWQHLRIARKPYRKRYG</sequence>
<dbReference type="NCBIfam" id="NF033563">
    <property type="entry name" value="transpos_IS30"/>
    <property type="match status" value="1"/>
</dbReference>
<name>A0ABX0GMR1_9GAMM</name>
<dbReference type="PANTHER" id="PTHR10948">
    <property type="entry name" value="TRANSPOSASE"/>
    <property type="match status" value="1"/>
</dbReference>
<gene>
    <name evidence="3" type="ORF">C5471_23895</name>
</gene>
<proteinExistence type="predicted"/>
<evidence type="ECO:0000256" key="1">
    <source>
        <dbReference type="ARBA" id="ARBA00023172"/>
    </source>
</evidence>
<dbReference type="Pfam" id="PF13936">
    <property type="entry name" value="HTH_38"/>
    <property type="match status" value="1"/>
</dbReference>
<accession>A0ABX0GMR1</accession>
<keyword evidence="4" id="KW-1185">Reference proteome</keyword>
<organism evidence="3 4">
    <name type="scientific">Photorhabdus tasmaniensis</name>
    <dbReference type="NCBI Taxonomy" id="1004159"/>
    <lineage>
        <taxon>Bacteria</taxon>
        <taxon>Pseudomonadati</taxon>
        <taxon>Pseudomonadota</taxon>
        <taxon>Gammaproteobacteria</taxon>
        <taxon>Enterobacterales</taxon>
        <taxon>Morganellaceae</taxon>
        <taxon>Photorhabdus</taxon>
    </lineage>
</organism>
<protein>
    <submittedName>
        <fullName evidence="3">IS30 family transposase</fullName>
    </submittedName>
</protein>
<evidence type="ECO:0000313" key="3">
    <source>
        <dbReference type="EMBL" id="NHB90542.1"/>
    </source>
</evidence>
<dbReference type="EMBL" id="PUJU01000215">
    <property type="protein sequence ID" value="NHB90542.1"/>
    <property type="molecule type" value="Genomic_DNA"/>
</dbReference>
<dbReference type="Proteomes" id="UP000697802">
    <property type="component" value="Unassembled WGS sequence"/>
</dbReference>
<evidence type="ECO:0000313" key="4">
    <source>
        <dbReference type="Proteomes" id="UP000697802"/>
    </source>
</evidence>
<dbReference type="InterPro" id="IPR053392">
    <property type="entry name" value="Transposase_IS30-like"/>
</dbReference>
<dbReference type="InterPro" id="IPR051917">
    <property type="entry name" value="Transposase-Integrase"/>
</dbReference>
<dbReference type="RefSeq" id="WP_166296684.1">
    <property type="nucleotide sequence ID" value="NZ_CAWPIF010000215.1"/>
</dbReference>
<dbReference type="InterPro" id="IPR009057">
    <property type="entry name" value="Homeodomain-like_sf"/>
</dbReference>
<comment type="caution">
    <text evidence="3">The sequence shown here is derived from an EMBL/GenBank/DDBJ whole genome shotgun (WGS) entry which is preliminary data.</text>
</comment>
<dbReference type="InterPro" id="IPR025246">
    <property type="entry name" value="IS30-like_HTH"/>
</dbReference>
<feature type="domain" description="Transposase IS30-like HTH" evidence="2">
    <location>
        <begin position="3"/>
        <end position="45"/>
    </location>
</feature>
<keyword evidence="1" id="KW-0233">DNA recombination</keyword>
<reference evidence="3 4" key="1">
    <citation type="submission" date="2018-02" db="EMBL/GenBank/DDBJ databases">
        <authorList>
            <person name="Machado R.A."/>
        </authorList>
    </citation>
    <scope>NUCLEOTIDE SEQUENCE [LARGE SCALE GENOMIC DNA]</scope>
    <source>
        <strain evidence="3 4">T327</strain>
    </source>
</reference>
<dbReference type="Gene3D" id="1.10.10.60">
    <property type="entry name" value="Homeodomain-like"/>
    <property type="match status" value="1"/>
</dbReference>
<dbReference type="PANTHER" id="PTHR10948:SF23">
    <property type="entry name" value="TRANSPOSASE INSI FOR INSERTION SEQUENCE ELEMENT IS30A-RELATED"/>
    <property type="match status" value="1"/>
</dbReference>
<evidence type="ECO:0000259" key="2">
    <source>
        <dbReference type="Pfam" id="PF13936"/>
    </source>
</evidence>
<dbReference type="SUPFAM" id="SSF46689">
    <property type="entry name" value="Homeodomain-like"/>
    <property type="match status" value="1"/>
</dbReference>
<feature type="non-terminal residue" evidence="3">
    <location>
        <position position="141"/>
    </location>
</feature>